<comment type="caution">
    <text evidence="1">The sequence shown here is derived from an EMBL/GenBank/DDBJ whole genome shotgun (WGS) entry which is preliminary data.</text>
</comment>
<organism evidence="1 2">
    <name type="scientific">Streptomyces mexicanus</name>
    <dbReference type="NCBI Taxonomy" id="178566"/>
    <lineage>
        <taxon>Bacteria</taxon>
        <taxon>Bacillati</taxon>
        <taxon>Actinomycetota</taxon>
        <taxon>Actinomycetes</taxon>
        <taxon>Kitasatosporales</taxon>
        <taxon>Streptomycetaceae</taxon>
        <taxon>Streptomyces</taxon>
    </lineage>
</organism>
<dbReference type="AlphaFoldDB" id="A0A7X1LQJ3"/>
<dbReference type="EMBL" id="JACMHY010000004">
    <property type="protein sequence ID" value="MBC2866018.1"/>
    <property type="molecule type" value="Genomic_DNA"/>
</dbReference>
<protein>
    <submittedName>
        <fullName evidence="1">Uncharacterized protein</fullName>
    </submittedName>
</protein>
<sequence length="107" mass="11941">MSSGTFLQDALSGRAGVSDIDAYVDAWHDSDSDLSLHEYLGLTWDEYRLWVEKPESLRYIVAAHRHGVPVSEELQSSVSERFALAARADSSNEAESVLSWLQQTGRL</sequence>
<accession>A0A7X1LQJ3</accession>
<dbReference type="Proteomes" id="UP000517694">
    <property type="component" value="Unassembled WGS sequence"/>
</dbReference>
<name>A0A7X1LQJ3_9ACTN</name>
<reference evidence="1 2" key="1">
    <citation type="submission" date="2020-08" db="EMBL/GenBank/DDBJ databases">
        <title>Whole-Genome Sequence of French Clinical Streptomyces mexicanus Strain Q0842.</title>
        <authorList>
            <person name="Boxberger M."/>
            <person name="La Scola B."/>
        </authorList>
    </citation>
    <scope>NUCLEOTIDE SEQUENCE [LARGE SCALE GENOMIC DNA]</scope>
    <source>
        <strain evidence="1 2">Marseille-Q0842</strain>
    </source>
</reference>
<evidence type="ECO:0000313" key="2">
    <source>
        <dbReference type="Proteomes" id="UP000517694"/>
    </source>
</evidence>
<evidence type="ECO:0000313" key="1">
    <source>
        <dbReference type="EMBL" id="MBC2866018.1"/>
    </source>
</evidence>
<proteinExistence type="predicted"/>
<dbReference type="OrthoDB" id="5195380at2"/>
<dbReference type="RefSeq" id="WP_159668005.1">
    <property type="nucleotide sequence ID" value="NZ_JACMHY010000004.1"/>
</dbReference>
<gene>
    <name evidence="1" type="ORF">H1R13_13775</name>
</gene>
<keyword evidence="2" id="KW-1185">Reference proteome</keyword>